<name>A0ABY5FQ63_9BACL</name>
<proteinExistence type="predicted"/>
<gene>
    <name evidence="2" type="ORF">NMQ00_04480</name>
</gene>
<evidence type="ECO:0000313" key="3">
    <source>
        <dbReference type="Proteomes" id="UP001060325"/>
    </source>
</evidence>
<dbReference type="Proteomes" id="UP001060325">
    <property type="component" value="Chromosome"/>
</dbReference>
<feature type="transmembrane region" description="Helical" evidence="1">
    <location>
        <begin position="6"/>
        <end position="29"/>
    </location>
</feature>
<accession>A0ABY5FQ63</accession>
<sequence>MFKRPIHNILTGLGMLGVFCFGWWCWYVFDGSDKAEQRAIEAAEEYVHVTYPDLSLHVADVMYLSLYDPKYYVTMTSRTSTDTEFVIRITRSGKVVDDSYEEDVVSKENTHQRISDAYNAAVQQFIAPSFSDRIDFMVELPSSTWSDEVELAIDTNDLQIDQPVDVEFYGARYGLLFLHAEDQSYTFEEVMGLLRDVKRVADENSVPFHAITLQITVDGIERYAEGIRYSDLDSPHLLARLKQRLND</sequence>
<keyword evidence="3" id="KW-1185">Reference proteome</keyword>
<keyword evidence="1" id="KW-0472">Membrane</keyword>
<organism evidence="2 3">
    <name type="scientific">Exiguobacterium aurantiacum</name>
    <dbReference type="NCBI Taxonomy" id="33987"/>
    <lineage>
        <taxon>Bacteria</taxon>
        <taxon>Bacillati</taxon>
        <taxon>Bacillota</taxon>
        <taxon>Bacilli</taxon>
        <taxon>Bacillales</taxon>
        <taxon>Bacillales Family XII. Incertae Sedis</taxon>
        <taxon>Exiguobacterium</taxon>
    </lineage>
</organism>
<protein>
    <submittedName>
        <fullName evidence="2">Uncharacterized protein</fullName>
    </submittedName>
</protein>
<evidence type="ECO:0000256" key="1">
    <source>
        <dbReference type="SAM" id="Phobius"/>
    </source>
</evidence>
<evidence type="ECO:0000313" key="2">
    <source>
        <dbReference type="EMBL" id="UTT43764.1"/>
    </source>
</evidence>
<dbReference type="RefSeq" id="WP_255178119.1">
    <property type="nucleotide sequence ID" value="NZ_CP101462.1"/>
</dbReference>
<reference evidence="2" key="1">
    <citation type="submission" date="2022-07" db="EMBL/GenBank/DDBJ databases">
        <title>Complete genome of CX2.</title>
        <authorList>
            <person name="Cao G."/>
        </authorList>
    </citation>
    <scope>NUCLEOTIDE SEQUENCE</scope>
    <source>
        <strain evidence="2">CX2</strain>
    </source>
</reference>
<dbReference type="EMBL" id="CP101462">
    <property type="protein sequence ID" value="UTT43764.1"/>
    <property type="molecule type" value="Genomic_DNA"/>
</dbReference>
<keyword evidence="1" id="KW-0812">Transmembrane</keyword>
<keyword evidence="1" id="KW-1133">Transmembrane helix</keyword>